<accession>A0A1M7PS19</accession>
<proteinExistence type="predicted"/>
<dbReference type="Proteomes" id="UP000184513">
    <property type="component" value="Unassembled WGS sequence"/>
</dbReference>
<evidence type="ECO:0000313" key="1">
    <source>
        <dbReference type="EMBL" id="SHN20082.1"/>
    </source>
</evidence>
<dbReference type="STRING" id="388280.SAMN04488057_11066"/>
<sequence length="44" mass="5250">MTVKDFSLGLRNAKPIKIKTFRFQARIKNNYIFYPFPFLLLNQG</sequence>
<dbReference type="EMBL" id="FRCY01000010">
    <property type="protein sequence ID" value="SHN20082.1"/>
    <property type="molecule type" value="Genomic_DNA"/>
</dbReference>
<gene>
    <name evidence="1" type="ORF">SAMN04488057_11066</name>
</gene>
<protein>
    <submittedName>
        <fullName evidence="1">Uncharacterized protein</fullName>
    </submittedName>
</protein>
<evidence type="ECO:0000313" key="2">
    <source>
        <dbReference type="Proteomes" id="UP000184513"/>
    </source>
</evidence>
<name>A0A1M7PS19_9BACT</name>
<keyword evidence="2" id="KW-1185">Reference proteome</keyword>
<reference evidence="1 2" key="1">
    <citation type="submission" date="2016-11" db="EMBL/GenBank/DDBJ databases">
        <authorList>
            <person name="Jaros S."/>
            <person name="Januszkiewicz K."/>
            <person name="Wedrychowicz H."/>
        </authorList>
    </citation>
    <scope>NUCLEOTIDE SEQUENCE [LARGE SCALE GENOMIC DNA]</scope>
    <source>
        <strain evidence="1 2">CGMCC 1.6102</strain>
    </source>
</reference>
<dbReference type="AlphaFoldDB" id="A0A1M7PS19"/>
<organism evidence="1 2">
    <name type="scientific">Cyclobacterium lianum</name>
    <dbReference type="NCBI Taxonomy" id="388280"/>
    <lineage>
        <taxon>Bacteria</taxon>
        <taxon>Pseudomonadati</taxon>
        <taxon>Bacteroidota</taxon>
        <taxon>Cytophagia</taxon>
        <taxon>Cytophagales</taxon>
        <taxon>Cyclobacteriaceae</taxon>
        <taxon>Cyclobacterium</taxon>
    </lineage>
</organism>